<dbReference type="PROSITE" id="PS51000">
    <property type="entry name" value="HTH_DEOR_2"/>
    <property type="match status" value="1"/>
</dbReference>
<protein>
    <submittedName>
        <fullName evidence="4">HTH domain-containing protein</fullName>
    </submittedName>
</protein>
<dbReference type="InterPro" id="IPR051534">
    <property type="entry name" value="CBASS_pafABC_assoc_protein"/>
</dbReference>
<evidence type="ECO:0000259" key="3">
    <source>
        <dbReference type="PROSITE" id="PS51000"/>
    </source>
</evidence>
<dbReference type="SMART" id="SM00420">
    <property type="entry name" value="HTH_DEOR"/>
    <property type="match status" value="1"/>
</dbReference>
<dbReference type="EMBL" id="JACJLL010000043">
    <property type="protein sequence ID" value="MBM6819355.1"/>
    <property type="molecule type" value="Genomic_DNA"/>
</dbReference>
<name>A0ABS2FFM6_9CLOT</name>
<dbReference type="InterPro" id="IPR001034">
    <property type="entry name" value="DeoR_HTH"/>
</dbReference>
<reference evidence="4 5" key="1">
    <citation type="journal article" date="2021" name="Sci. Rep.">
        <title>The distribution of antibiotic resistance genes in chicken gut microbiota commensals.</title>
        <authorList>
            <person name="Juricova H."/>
            <person name="Matiasovicova J."/>
            <person name="Kubasova T."/>
            <person name="Cejkova D."/>
            <person name="Rychlik I."/>
        </authorList>
    </citation>
    <scope>NUCLEOTIDE SEQUENCE [LARGE SCALE GENOMIC DNA]</scope>
    <source>
        <strain evidence="4 5">An435</strain>
    </source>
</reference>
<dbReference type="PANTHER" id="PTHR34580:SF1">
    <property type="entry name" value="PROTEIN PAFC"/>
    <property type="match status" value="1"/>
</dbReference>
<dbReference type="PANTHER" id="PTHR34580">
    <property type="match status" value="1"/>
</dbReference>
<feature type="domain" description="HTH deoR-type" evidence="3">
    <location>
        <begin position="1"/>
        <end position="55"/>
    </location>
</feature>
<sequence>MRLLDIVFYLLRSSCKVTISELARIYDVSTRTIKRDLDKLSVLGIPIIIHRGKNGGVEIDENYVIRRQMLRYSDYEALIFALYIGESISKNIDQSFLIDKFRIVEKDKCSEILVKLKERFIVDLYEEKFDTKSEICQGIDEALDNKRFIEIETRKGKSVIIPISYVLRKEGLCLYCYSEEYNLILINEIYSIKILNKNYDKNIISYIDNKNNLKLI</sequence>
<dbReference type="Gene3D" id="1.10.10.10">
    <property type="entry name" value="Winged helix-like DNA-binding domain superfamily/Winged helix DNA-binding domain"/>
    <property type="match status" value="1"/>
</dbReference>
<dbReference type="InterPro" id="IPR036390">
    <property type="entry name" value="WH_DNA-bd_sf"/>
</dbReference>
<keyword evidence="1" id="KW-0805">Transcription regulation</keyword>
<dbReference type="InterPro" id="IPR013196">
    <property type="entry name" value="HTH_11"/>
</dbReference>
<evidence type="ECO:0000313" key="5">
    <source>
        <dbReference type="Proteomes" id="UP000767334"/>
    </source>
</evidence>
<dbReference type="RefSeq" id="WP_133015481.1">
    <property type="nucleotide sequence ID" value="NZ_JACJLL010000043.1"/>
</dbReference>
<dbReference type="Proteomes" id="UP000767334">
    <property type="component" value="Unassembled WGS sequence"/>
</dbReference>
<evidence type="ECO:0000256" key="2">
    <source>
        <dbReference type="ARBA" id="ARBA00023163"/>
    </source>
</evidence>
<dbReference type="Pfam" id="PF08279">
    <property type="entry name" value="HTH_11"/>
    <property type="match status" value="1"/>
</dbReference>
<evidence type="ECO:0000313" key="4">
    <source>
        <dbReference type="EMBL" id="MBM6819355.1"/>
    </source>
</evidence>
<keyword evidence="5" id="KW-1185">Reference proteome</keyword>
<dbReference type="SUPFAM" id="SSF46785">
    <property type="entry name" value="Winged helix' DNA-binding domain"/>
    <property type="match status" value="1"/>
</dbReference>
<evidence type="ECO:0000256" key="1">
    <source>
        <dbReference type="ARBA" id="ARBA00023015"/>
    </source>
</evidence>
<proteinExistence type="predicted"/>
<comment type="caution">
    <text evidence="4">The sequence shown here is derived from an EMBL/GenBank/DDBJ whole genome shotgun (WGS) entry which is preliminary data.</text>
</comment>
<keyword evidence="2" id="KW-0804">Transcription</keyword>
<gene>
    <name evidence="4" type="ORF">H6A19_08400</name>
</gene>
<organism evidence="4 5">
    <name type="scientific">Clostridium saudiense</name>
    <dbReference type="NCBI Taxonomy" id="1414720"/>
    <lineage>
        <taxon>Bacteria</taxon>
        <taxon>Bacillati</taxon>
        <taxon>Bacillota</taxon>
        <taxon>Clostridia</taxon>
        <taxon>Eubacteriales</taxon>
        <taxon>Clostridiaceae</taxon>
        <taxon>Clostridium</taxon>
    </lineage>
</organism>
<accession>A0ABS2FFM6</accession>
<dbReference type="InterPro" id="IPR036388">
    <property type="entry name" value="WH-like_DNA-bd_sf"/>
</dbReference>